<keyword evidence="5" id="KW-1185">Reference proteome</keyword>
<dbReference type="Proteomes" id="UP001054252">
    <property type="component" value="Unassembled WGS sequence"/>
</dbReference>
<gene>
    <name evidence="4" type="ORF">SLEP1_g60392</name>
</gene>
<evidence type="ECO:0000256" key="2">
    <source>
        <dbReference type="RuleBase" id="RU369093"/>
    </source>
</evidence>
<name>A0AAV5MY56_9ROSI</name>
<sequence length="66" mass="7227">VSKFCATPSVLQEMLQLGVVSKLCLVLQVDCSSKIKERAIEVLKLHARAWKNSPCIPANLLSSYPA</sequence>
<proteinExistence type="predicted"/>
<evidence type="ECO:0000313" key="4">
    <source>
        <dbReference type="EMBL" id="GKV53879.1"/>
    </source>
</evidence>
<evidence type="ECO:0000313" key="5">
    <source>
        <dbReference type="Proteomes" id="UP001054252"/>
    </source>
</evidence>
<protein>
    <recommendedName>
        <fullName evidence="2 3">U-box domain-containing protein</fullName>
        <ecNumber evidence="2">2.3.2.27</ecNumber>
    </recommendedName>
    <alternativeName>
        <fullName evidence="2">RING-type E3 ubiquitin transferase PUB</fullName>
    </alternativeName>
</protein>
<dbReference type="AlphaFoldDB" id="A0AAV5MY56"/>
<keyword evidence="2" id="KW-0808">Transferase</keyword>
<dbReference type="GO" id="GO:0061630">
    <property type="term" value="F:ubiquitin protein ligase activity"/>
    <property type="evidence" value="ECO:0007669"/>
    <property type="project" value="UniProtKB-UniRule"/>
</dbReference>
<evidence type="ECO:0000259" key="3">
    <source>
        <dbReference type="Pfam" id="PF25598"/>
    </source>
</evidence>
<dbReference type="InterPro" id="IPR045185">
    <property type="entry name" value="PUB22/23/24-like"/>
</dbReference>
<comment type="caution">
    <text evidence="4">The sequence shown here is derived from an EMBL/GenBank/DDBJ whole genome shotgun (WGS) entry which is preliminary data.</text>
</comment>
<accession>A0AAV5MY56</accession>
<comment type="pathway">
    <text evidence="2">Protein modification; protein ubiquitination.</text>
</comment>
<reference evidence="4 5" key="1">
    <citation type="journal article" date="2021" name="Commun. Biol.">
        <title>The genome of Shorea leprosula (Dipterocarpaceae) highlights the ecological relevance of drought in aseasonal tropical rainforests.</title>
        <authorList>
            <person name="Ng K.K.S."/>
            <person name="Kobayashi M.J."/>
            <person name="Fawcett J.A."/>
            <person name="Hatakeyama M."/>
            <person name="Paape T."/>
            <person name="Ng C.H."/>
            <person name="Ang C.C."/>
            <person name="Tnah L.H."/>
            <person name="Lee C.T."/>
            <person name="Nishiyama T."/>
            <person name="Sese J."/>
            <person name="O'Brien M.J."/>
            <person name="Copetti D."/>
            <person name="Mohd Noor M.I."/>
            <person name="Ong R.C."/>
            <person name="Putra M."/>
            <person name="Sireger I.Z."/>
            <person name="Indrioko S."/>
            <person name="Kosugi Y."/>
            <person name="Izuno A."/>
            <person name="Isagi Y."/>
            <person name="Lee S.L."/>
            <person name="Shimizu K.K."/>
        </authorList>
    </citation>
    <scope>NUCLEOTIDE SEQUENCE [LARGE SCALE GENOMIC DNA]</scope>
    <source>
        <strain evidence="4">214</strain>
    </source>
</reference>
<dbReference type="PANTHER" id="PTHR22849">
    <property type="entry name" value="WDSAM1 PROTEIN"/>
    <property type="match status" value="1"/>
</dbReference>
<evidence type="ECO:0000256" key="1">
    <source>
        <dbReference type="ARBA" id="ARBA00022786"/>
    </source>
</evidence>
<keyword evidence="1 2" id="KW-0833">Ubl conjugation pathway</keyword>
<dbReference type="InterPro" id="IPR058678">
    <property type="entry name" value="ARM_PUB"/>
</dbReference>
<dbReference type="EMBL" id="BPVZ01002143">
    <property type="protein sequence ID" value="GKV53879.1"/>
    <property type="molecule type" value="Genomic_DNA"/>
</dbReference>
<dbReference type="PANTHER" id="PTHR22849:SF132">
    <property type="entry name" value="E3 UBIQUITIN-PROTEIN LIGASE PUB23"/>
    <property type="match status" value="1"/>
</dbReference>
<dbReference type="EC" id="2.3.2.27" evidence="2"/>
<dbReference type="GO" id="GO:0016567">
    <property type="term" value="P:protein ubiquitination"/>
    <property type="evidence" value="ECO:0007669"/>
    <property type="project" value="UniProtKB-UniRule"/>
</dbReference>
<comment type="function">
    <text evidence="2">Functions as an E3 ubiquitin ligase.</text>
</comment>
<comment type="catalytic activity">
    <reaction evidence="2">
        <text>S-ubiquitinyl-[E2 ubiquitin-conjugating enzyme]-L-cysteine + [acceptor protein]-L-lysine = [E2 ubiquitin-conjugating enzyme]-L-cysteine + N(6)-ubiquitinyl-[acceptor protein]-L-lysine.</text>
        <dbReference type="EC" id="2.3.2.27"/>
    </reaction>
</comment>
<organism evidence="4 5">
    <name type="scientific">Rubroshorea leprosula</name>
    <dbReference type="NCBI Taxonomy" id="152421"/>
    <lineage>
        <taxon>Eukaryota</taxon>
        <taxon>Viridiplantae</taxon>
        <taxon>Streptophyta</taxon>
        <taxon>Embryophyta</taxon>
        <taxon>Tracheophyta</taxon>
        <taxon>Spermatophyta</taxon>
        <taxon>Magnoliopsida</taxon>
        <taxon>eudicotyledons</taxon>
        <taxon>Gunneridae</taxon>
        <taxon>Pentapetalae</taxon>
        <taxon>rosids</taxon>
        <taxon>malvids</taxon>
        <taxon>Malvales</taxon>
        <taxon>Dipterocarpaceae</taxon>
        <taxon>Rubroshorea</taxon>
    </lineage>
</organism>
<dbReference type="Pfam" id="PF25598">
    <property type="entry name" value="ARM_PUB"/>
    <property type="match status" value="1"/>
</dbReference>
<feature type="domain" description="U-box" evidence="3">
    <location>
        <begin position="1"/>
        <end position="64"/>
    </location>
</feature>
<feature type="non-terminal residue" evidence="4">
    <location>
        <position position="1"/>
    </location>
</feature>